<sequence length="116" mass="13320">MMAALLYAMMFMEWRRTNSGAPLACQLMLCEATGYQECTVFVAICRAAASHQRQFRGAFVNDANPFAGSMKTFKCRRRNVHDAPHLTDQFCSRLAPFGDCCNIWWWIRMCDEAHVL</sequence>
<evidence type="ECO:0000313" key="3">
    <source>
        <dbReference type="Proteomes" id="UP001314263"/>
    </source>
</evidence>
<feature type="chain" id="PRO_5043942686" description="Secreted protein" evidence="1">
    <location>
        <begin position="20"/>
        <end position="116"/>
    </location>
</feature>
<proteinExistence type="predicted"/>
<reference evidence="2 3" key="1">
    <citation type="submission" date="2023-10" db="EMBL/GenBank/DDBJ databases">
        <authorList>
            <person name="Maclean D."/>
            <person name="Macfadyen A."/>
        </authorList>
    </citation>
    <scope>NUCLEOTIDE SEQUENCE [LARGE SCALE GENOMIC DNA]</scope>
</reference>
<evidence type="ECO:0008006" key="4">
    <source>
        <dbReference type="Google" id="ProtNLM"/>
    </source>
</evidence>
<protein>
    <recommendedName>
        <fullName evidence="4">Secreted protein</fullName>
    </recommendedName>
</protein>
<evidence type="ECO:0000256" key="1">
    <source>
        <dbReference type="SAM" id="SignalP"/>
    </source>
</evidence>
<dbReference type="EMBL" id="CAUYUE010000002">
    <property type="protein sequence ID" value="CAK0742607.1"/>
    <property type="molecule type" value="Genomic_DNA"/>
</dbReference>
<keyword evidence="1" id="KW-0732">Signal</keyword>
<feature type="signal peptide" evidence="1">
    <location>
        <begin position="1"/>
        <end position="19"/>
    </location>
</feature>
<evidence type="ECO:0000313" key="2">
    <source>
        <dbReference type="EMBL" id="CAK0742607.1"/>
    </source>
</evidence>
<gene>
    <name evidence="2" type="ORF">CVIRNUC_001408</name>
</gene>
<name>A0AAV1HTY2_9CHLO</name>
<comment type="caution">
    <text evidence="2">The sequence shown here is derived from an EMBL/GenBank/DDBJ whole genome shotgun (WGS) entry which is preliminary data.</text>
</comment>
<dbReference type="AlphaFoldDB" id="A0AAV1HTY2"/>
<accession>A0AAV1HTY2</accession>
<keyword evidence="3" id="KW-1185">Reference proteome</keyword>
<organism evidence="2 3">
    <name type="scientific">Coccomyxa viridis</name>
    <dbReference type="NCBI Taxonomy" id="1274662"/>
    <lineage>
        <taxon>Eukaryota</taxon>
        <taxon>Viridiplantae</taxon>
        <taxon>Chlorophyta</taxon>
        <taxon>core chlorophytes</taxon>
        <taxon>Trebouxiophyceae</taxon>
        <taxon>Trebouxiophyceae incertae sedis</taxon>
        <taxon>Coccomyxaceae</taxon>
        <taxon>Coccomyxa</taxon>
    </lineage>
</organism>
<dbReference type="Proteomes" id="UP001314263">
    <property type="component" value="Unassembled WGS sequence"/>
</dbReference>